<keyword evidence="3" id="KW-1185">Reference proteome</keyword>
<dbReference type="Proteomes" id="UP000317982">
    <property type="component" value="Unassembled WGS sequence"/>
</dbReference>
<sequence>MTVRDRAAAAWLDAMARFMTASPQGWYAELGGGAVVVSGTEFASLNTVVSLDPTPDLTALETLATDAGTRPFPWSMVVRSDTAADLAARHGRTARHDGPMMTCPAPDVRLPAPDTTIHHVGPDHANAYTTALAHGFGVPSAAFGDLMGGDVLDTPGITGYLASASGRPVATGLGIRSGEMIGVFNVAVVPEARRRGLGRAMTARILSDGFAAGATTAYLQPSADGWTLYESMGFRVVDSWTIFVAG</sequence>
<dbReference type="InterPro" id="IPR000182">
    <property type="entry name" value="GNAT_dom"/>
</dbReference>
<dbReference type="GO" id="GO:0016747">
    <property type="term" value="F:acyltransferase activity, transferring groups other than amino-acyl groups"/>
    <property type="evidence" value="ECO:0007669"/>
    <property type="project" value="InterPro"/>
</dbReference>
<dbReference type="PROSITE" id="PS51186">
    <property type="entry name" value="GNAT"/>
    <property type="match status" value="1"/>
</dbReference>
<dbReference type="Pfam" id="PF13508">
    <property type="entry name" value="Acetyltransf_7"/>
    <property type="match status" value="1"/>
</dbReference>
<dbReference type="AlphaFoldDB" id="A0A545AXU8"/>
<evidence type="ECO:0000259" key="1">
    <source>
        <dbReference type="PROSITE" id="PS51186"/>
    </source>
</evidence>
<dbReference type="EMBL" id="VIRS01000003">
    <property type="protein sequence ID" value="TQS46150.1"/>
    <property type="molecule type" value="Genomic_DNA"/>
</dbReference>
<dbReference type="SUPFAM" id="SSF55729">
    <property type="entry name" value="Acyl-CoA N-acyltransferases (Nat)"/>
    <property type="match status" value="1"/>
</dbReference>
<evidence type="ECO:0000313" key="3">
    <source>
        <dbReference type="Proteomes" id="UP000317982"/>
    </source>
</evidence>
<feature type="domain" description="N-acetyltransferase" evidence="1">
    <location>
        <begin position="122"/>
        <end position="246"/>
    </location>
</feature>
<dbReference type="InParanoid" id="A0A545AXU8"/>
<name>A0A545AXU8_9ACTN</name>
<dbReference type="RefSeq" id="WP_142703557.1">
    <property type="nucleotide sequence ID" value="NZ_VIRS01000003.1"/>
</dbReference>
<dbReference type="OrthoDB" id="3190820at2"/>
<dbReference type="InterPro" id="IPR016181">
    <property type="entry name" value="Acyl_CoA_acyltransferase"/>
</dbReference>
<protein>
    <submittedName>
        <fullName evidence="2">GNAT family N-acetyltransferase</fullName>
    </submittedName>
</protein>
<keyword evidence="2" id="KW-0808">Transferase</keyword>
<proteinExistence type="predicted"/>
<accession>A0A545AXU8</accession>
<evidence type="ECO:0000313" key="2">
    <source>
        <dbReference type="EMBL" id="TQS46150.1"/>
    </source>
</evidence>
<organism evidence="2 3">
    <name type="scientific">Cryptosporangium phraense</name>
    <dbReference type="NCBI Taxonomy" id="2593070"/>
    <lineage>
        <taxon>Bacteria</taxon>
        <taxon>Bacillati</taxon>
        <taxon>Actinomycetota</taxon>
        <taxon>Actinomycetes</taxon>
        <taxon>Cryptosporangiales</taxon>
        <taxon>Cryptosporangiaceae</taxon>
        <taxon>Cryptosporangium</taxon>
    </lineage>
</organism>
<comment type="caution">
    <text evidence="2">The sequence shown here is derived from an EMBL/GenBank/DDBJ whole genome shotgun (WGS) entry which is preliminary data.</text>
</comment>
<dbReference type="CDD" id="cd04301">
    <property type="entry name" value="NAT_SF"/>
    <property type="match status" value="1"/>
</dbReference>
<reference evidence="2 3" key="1">
    <citation type="submission" date="2019-07" db="EMBL/GenBank/DDBJ databases">
        <title>Cryptosporangium phraense sp. nov., isolated from plant litter.</title>
        <authorList>
            <person name="Suriyachadkun C."/>
        </authorList>
    </citation>
    <scope>NUCLEOTIDE SEQUENCE [LARGE SCALE GENOMIC DNA]</scope>
    <source>
        <strain evidence="2 3">A-T 5661</strain>
    </source>
</reference>
<gene>
    <name evidence="2" type="ORF">FL583_06630</name>
</gene>
<dbReference type="Gene3D" id="3.40.630.30">
    <property type="match status" value="1"/>
</dbReference>